<name>A0A368ZXT8_9FLAO</name>
<dbReference type="RefSeq" id="WP_147269355.1">
    <property type="nucleotide sequence ID" value="NZ_BHZF01000007.1"/>
</dbReference>
<sequence>MDIHAMITWLIYLSKLFEGMSCCRILSLVIALISTYTATGQEFTRVVNYDVLKNILQGGAPLPAEEVFRINGFLPDIAERVELAIYEKKQRGEPIERHVFNRPFNLAIDQFEFQVSPLHSDKLYVFQFRYFAAATPEQLRVLQLSLNSNLEAAVKANFQFRKNRIVSQQTSKQLLKTFNQVVLQGLRDFRLANGRVFEGFSTLCEEKIRQIERTNLRIARFNIASRSKNQSQKVQYAEKLIDELIGLLTSEVSQFLSPNMLIQIEEKTVITRTEKLPGHIPVNLGYSIVYFGGNFDNFNYSNTPYLGISLPLANKTFNRYLGDASLSIGLLLQNISNENQLYTGPLVGRPLYAALGYKLFNAVRVHAGGAILSEDHGNGNPVGLSLRPMAGLSLELNVWVGFGKRKK</sequence>
<dbReference type="AlphaFoldDB" id="A0A368ZXT8"/>
<dbReference type="Proteomes" id="UP000253517">
    <property type="component" value="Unassembled WGS sequence"/>
</dbReference>
<evidence type="ECO:0000313" key="1">
    <source>
        <dbReference type="EMBL" id="RCX01088.1"/>
    </source>
</evidence>
<evidence type="ECO:0000313" key="2">
    <source>
        <dbReference type="Proteomes" id="UP000253517"/>
    </source>
</evidence>
<accession>A0A368ZXT8</accession>
<reference evidence="1 2" key="1">
    <citation type="submission" date="2018-07" db="EMBL/GenBank/DDBJ databases">
        <title>Genomic Encyclopedia of Type Strains, Phase IV (KMG-IV): sequencing the most valuable type-strain genomes for metagenomic binning, comparative biology and taxonomic classification.</title>
        <authorList>
            <person name="Goeker M."/>
        </authorList>
    </citation>
    <scope>NUCLEOTIDE SEQUENCE [LARGE SCALE GENOMIC DNA]</scope>
    <source>
        <strain evidence="1 2">DSM 21410</strain>
    </source>
</reference>
<dbReference type="EMBL" id="QPJS01000009">
    <property type="protein sequence ID" value="RCX01088.1"/>
    <property type="molecule type" value="Genomic_DNA"/>
</dbReference>
<gene>
    <name evidence="1" type="ORF">DES35_10914</name>
</gene>
<proteinExistence type="predicted"/>
<protein>
    <submittedName>
        <fullName evidence="1">Uncharacterized protein</fullName>
    </submittedName>
</protein>
<organism evidence="1 2">
    <name type="scientific">Schleiferia thermophila</name>
    <dbReference type="NCBI Taxonomy" id="884107"/>
    <lineage>
        <taxon>Bacteria</taxon>
        <taxon>Pseudomonadati</taxon>
        <taxon>Bacteroidota</taxon>
        <taxon>Flavobacteriia</taxon>
        <taxon>Flavobacteriales</taxon>
        <taxon>Schleiferiaceae</taxon>
        <taxon>Schleiferia</taxon>
    </lineage>
</organism>
<comment type="caution">
    <text evidence="1">The sequence shown here is derived from an EMBL/GenBank/DDBJ whole genome shotgun (WGS) entry which is preliminary data.</text>
</comment>
<keyword evidence="2" id="KW-1185">Reference proteome</keyword>